<keyword evidence="1" id="KW-0645">Protease</keyword>
<evidence type="ECO:0000313" key="1">
    <source>
        <dbReference type="EMBL" id="KAG2471228.1"/>
    </source>
</evidence>
<sequence>MAAAELFGCRFQVYRNGQIFYTFGQPPMPLKYLRFTGDDFSSGHFDVYECLNSQKLDVKLSMKPVVYLQCLTDAECLFNTSPTNTVVIETNHETQTDYDSSNPSWISCSRIRISNFGKHGVFVVNFARRGPIRSFSQSSVYFAAKDGTTKDGTGDGKGLDGVTADNIANTNHLKPLQFSPELIFSHSLDSEDLQLS</sequence>
<name>A0A8X7XMM7_POLSE</name>
<protein>
    <submittedName>
        <fullName evidence="1">CLPX protease</fullName>
    </submittedName>
</protein>
<dbReference type="GO" id="GO:0008233">
    <property type="term" value="F:peptidase activity"/>
    <property type="evidence" value="ECO:0007669"/>
    <property type="project" value="UniProtKB-KW"/>
</dbReference>
<reference evidence="1 2" key="1">
    <citation type="journal article" date="2021" name="Cell">
        <title>Tracing the genetic footprints of vertebrate landing in non-teleost ray-finned fishes.</title>
        <authorList>
            <person name="Bi X."/>
            <person name="Wang K."/>
            <person name="Yang L."/>
            <person name="Pan H."/>
            <person name="Jiang H."/>
            <person name="Wei Q."/>
            <person name="Fang M."/>
            <person name="Yu H."/>
            <person name="Zhu C."/>
            <person name="Cai Y."/>
            <person name="He Y."/>
            <person name="Gan X."/>
            <person name="Zeng H."/>
            <person name="Yu D."/>
            <person name="Zhu Y."/>
            <person name="Jiang H."/>
            <person name="Qiu Q."/>
            <person name="Yang H."/>
            <person name="Zhang Y.E."/>
            <person name="Wang W."/>
            <person name="Zhu M."/>
            <person name="He S."/>
            <person name="Zhang G."/>
        </authorList>
    </citation>
    <scope>NUCLEOTIDE SEQUENCE [LARGE SCALE GENOMIC DNA]</scope>
    <source>
        <strain evidence="1">Bchr_013</strain>
    </source>
</reference>
<dbReference type="EMBL" id="JAATIS010000094">
    <property type="protein sequence ID" value="KAG2471228.1"/>
    <property type="molecule type" value="Genomic_DNA"/>
</dbReference>
<accession>A0A8X7XMM7</accession>
<evidence type="ECO:0000313" key="2">
    <source>
        <dbReference type="Proteomes" id="UP000886611"/>
    </source>
</evidence>
<proteinExistence type="predicted"/>
<dbReference type="GO" id="GO:0006508">
    <property type="term" value="P:proteolysis"/>
    <property type="evidence" value="ECO:0007669"/>
    <property type="project" value="UniProtKB-KW"/>
</dbReference>
<feature type="non-terminal residue" evidence="1">
    <location>
        <position position="1"/>
    </location>
</feature>
<keyword evidence="1" id="KW-0378">Hydrolase</keyword>
<keyword evidence="2" id="KW-1185">Reference proteome</keyword>
<comment type="caution">
    <text evidence="1">The sequence shown here is derived from an EMBL/GenBank/DDBJ whole genome shotgun (WGS) entry which is preliminary data.</text>
</comment>
<dbReference type="Proteomes" id="UP000886611">
    <property type="component" value="Unassembled WGS sequence"/>
</dbReference>
<dbReference type="AlphaFoldDB" id="A0A8X7XMM7"/>
<gene>
    <name evidence="1" type="primary">Clpx_1</name>
    <name evidence="1" type="ORF">GTO96_0006194</name>
</gene>
<organism evidence="1 2">
    <name type="scientific">Polypterus senegalus</name>
    <name type="common">Senegal bichir</name>
    <dbReference type="NCBI Taxonomy" id="55291"/>
    <lineage>
        <taxon>Eukaryota</taxon>
        <taxon>Metazoa</taxon>
        <taxon>Chordata</taxon>
        <taxon>Craniata</taxon>
        <taxon>Vertebrata</taxon>
        <taxon>Euteleostomi</taxon>
        <taxon>Actinopterygii</taxon>
        <taxon>Polypteriformes</taxon>
        <taxon>Polypteridae</taxon>
        <taxon>Polypterus</taxon>
    </lineage>
</organism>
<feature type="non-terminal residue" evidence="1">
    <location>
        <position position="196"/>
    </location>
</feature>